<evidence type="ECO:0000313" key="1">
    <source>
        <dbReference type="EMBL" id="SDX79211.1"/>
    </source>
</evidence>
<keyword evidence="2" id="KW-1185">Reference proteome</keyword>
<evidence type="ECO:0000313" key="2">
    <source>
        <dbReference type="Proteomes" id="UP000198647"/>
    </source>
</evidence>
<protein>
    <submittedName>
        <fullName evidence="1">TupA-like ATPgrasp</fullName>
    </submittedName>
</protein>
<gene>
    <name evidence="1" type="ORF">SAMN04488081_1270</name>
</gene>
<organism evidence="1 2">
    <name type="scientific">Salimicrobium album</name>
    <dbReference type="NCBI Taxonomy" id="50717"/>
    <lineage>
        <taxon>Bacteria</taxon>
        <taxon>Bacillati</taxon>
        <taxon>Bacillota</taxon>
        <taxon>Bacilli</taxon>
        <taxon>Bacillales</taxon>
        <taxon>Bacillaceae</taxon>
        <taxon>Salimicrobium</taxon>
    </lineage>
</organism>
<name>A0A1H3EKL0_9BACI</name>
<dbReference type="EMBL" id="FNOS01000003">
    <property type="protein sequence ID" value="SDX79211.1"/>
    <property type="molecule type" value="Genomic_DNA"/>
</dbReference>
<dbReference type="RefSeq" id="WP_093106422.1">
    <property type="nucleotide sequence ID" value="NZ_FNOS01000003.1"/>
</dbReference>
<comment type="caution">
    <text evidence="1">The sequence shown here is derived from an EMBL/GenBank/DDBJ whole genome shotgun (WGS) entry which is preliminary data.</text>
</comment>
<accession>A0A1H3EKL0</accession>
<proteinExistence type="predicted"/>
<reference evidence="1 2" key="1">
    <citation type="submission" date="2016-10" db="EMBL/GenBank/DDBJ databases">
        <authorList>
            <person name="Varghese N."/>
            <person name="Submissions S."/>
        </authorList>
    </citation>
    <scope>NUCLEOTIDE SEQUENCE [LARGE SCALE GENOMIC DNA]</scope>
    <source>
        <strain evidence="1 2">DSM 20748</strain>
    </source>
</reference>
<sequence length="324" mass="38043">MFFHLKNKIRNVSKKSKIVSKMYLIANSIKIFLLRKMDDEKFAKLKYKENTGKNLNLENPVTFNEKLWWLKLNNRDPLLTICSDKYKVRCYVKEKGLEEILIPLYGVYSDANDIQFESLPNKAFIKTNHGSGNNVLWDKENPFNTKKFIKKFNRSLKENYYLQSREWNYKNIEPRIIIEKVLMDKKELGLVDYKFLCFDGEVKMVFSEVGIASNDGTHNPYSTRNVHDRDFNLLNIKVGRKNFDSSLLVKPPNYYKMVEYAEALAEPFAHCRVDLFNIEGNIYFGEITFYHGGGTQKVEPEEWSIKMGEWIDLNSSKIKLSTSN</sequence>
<dbReference type="Proteomes" id="UP000198647">
    <property type="component" value="Unassembled WGS sequence"/>
</dbReference>
<dbReference type="Pfam" id="PF14305">
    <property type="entry name" value="ATPgrasp_TupA"/>
    <property type="match status" value="1"/>
</dbReference>
<dbReference type="InterPro" id="IPR029465">
    <property type="entry name" value="ATPgrasp_TupA"/>
</dbReference>